<dbReference type="OrthoDB" id="1493702at2"/>
<comment type="caution">
    <text evidence="1">The sequence shown here is derived from an EMBL/GenBank/DDBJ whole genome shotgun (WGS) entry which is preliminary data.</text>
</comment>
<sequence length="190" mass="21717">MSLNKVANLLFFIALLFSFSCREIVEKSEIEIYTLKSSEEKIEVPYDSVKKEFTYAPKFEVTKNLLNENPLIVSKEILCLDTLSGKIELSAEAINKIISLKSSMKHGIKFAICQNKEPIFTGYFWSSLSSYGSTWNCIEYNHSKKVSSSVKLNIYKSNGMNISKREKINFSTYPELIKYLTESNKIGCNK</sequence>
<gene>
    <name evidence="1" type="ORF">CLV94_1244</name>
</gene>
<accession>A0A495MJP0</accession>
<dbReference type="AlphaFoldDB" id="A0A495MJP0"/>
<dbReference type="EMBL" id="RBLC01000001">
    <property type="protein sequence ID" value="RKS26187.1"/>
    <property type="molecule type" value="Genomic_DNA"/>
</dbReference>
<protein>
    <submittedName>
        <fullName evidence="1">Uncharacterized protein</fullName>
    </submittedName>
</protein>
<name>A0A495MJP0_9FLAO</name>
<dbReference type="RefSeq" id="WP_121375534.1">
    <property type="nucleotide sequence ID" value="NZ_RBLC01000001.1"/>
</dbReference>
<dbReference type="PROSITE" id="PS51257">
    <property type="entry name" value="PROKAR_LIPOPROTEIN"/>
    <property type="match status" value="1"/>
</dbReference>
<keyword evidence="2" id="KW-1185">Reference proteome</keyword>
<dbReference type="Proteomes" id="UP000277579">
    <property type="component" value="Unassembled WGS sequence"/>
</dbReference>
<evidence type="ECO:0000313" key="1">
    <source>
        <dbReference type="EMBL" id="RKS26187.1"/>
    </source>
</evidence>
<evidence type="ECO:0000313" key="2">
    <source>
        <dbReference type="Proteomes" id="UP000277579"/>
    </source>
</evidence>
<proteinExistence type="predicted"/>
<reference evidence="1 2" key="1">
    <citation type="submission" date="2018-10" db="EMBL/GenBank/DDBJ databases">
        <title>Genomic Encyclopedia of Archaeal and Bacterial Type Strains, Phase II (KMG-II): from individual species to whole genera.</title>
        <authorList>
            <person name="Goeker M."/>
        </authorList>
    </citation>
    <scope>NUCLEOTIDE SEQUENCE [LARGE SCALE GENOMIC DNA]</scope>
    <source>
        <strain evidence="1 2">DSM 29537</strain>
    </source>
</reference>
<organism evidence="1 2">
    <name type="scientific">Flavobacterium endophyticum</name>
    <dbReference type="NCBI Taxonomy" id="1540163"/>
    <lineage>
        <taxon>Bacteria</taxon>
        <taxon>Pseudomonadati</taxon>
        <taxon>Bacteroidota</taxon>
        <taxon>Flavobacteriia</taxon>
        <taxon>Flavobacteriales</taxon>
        <taxon>Flavobacteriaceae</taxon>
        <taxon>Flavobacterium</taxon>
    </lineage>
</organism>